<evidence type="ECO:0000256" key="1">
    <source>
        <dbReference type="ARBA" id="ARBA00022729"/>
    </source>
</evidence>
<dbReference type="NCBIfam" id="NF033674">
    <property type="entry name" value="stress_OB_fold"/>
    <property type="match status" value="1"/>
</dbReference>
<dbReference type="RefSeq" id="WP_025802930.1">
    <property type="nucleotide sequence ID" value="NZ_CP053842.1"/>
</dbReference>
<evidence type="ECO:0000313" key="4">
    <source>
        <dbReference type="Proteomes" id="UP000594749"/>
    </source>
</evidence>
<dbReference type="Pfam" id="PF04076">
    <property type="entry name" value="BOF"/>
    <property type="match status" value="1"/>
</dbReference>
<accession>A0A7M1LFP2</accession>
<dbReference type="InterPro" id="IPR005220">
    <property type="entry name" value="CarO-like"/>
</dbReference>
<sequence length="114" mass="12617">MKKIVVISLVAASLAFAGGFVSSKNSQNISSVKEVLKAKDDQKVTLRGYINKALGDEKYEFRDQNGDTIIIEIDDDDWGGVTANESTFLEIYGEVDEESNQNNKIDVDRVKLAE</sequence>
<dbReference type="OrthoDB" id="598245at2"/>
<name>A0A7M1LFP2_9BACT</name>
<reference evidence="3 4" key="1">
    <citation type="submission" date="2020-10" db="EMBL/GenBank/DDBJ databases">
        <title>Campylobacter and Helicobacter PacBio genomes.</title>
        <authorList>
            <person name="Lane C."/>
        </authorList>
    </citation>
    <scope>NUCLEOTIDE SEQUENCE [LARGE SCALE GENOMIC DNA]</scope>
    <source>
        <strain evidence="3 4">2016D-0077</strain>
    </source>
</reference>
<feature type="signal peptide" evidence="2">
    <location>
        <begin position="1"/>
        <end position="17"/>
    </location>
</feature>
<dbReference type="PANTHER" id="PTHR36571:SF1">
    <property type="entry name" value="PROTEIN YGIW"/>
    <property type="match status" value="1"/>
</dbReference>
<dbReference type="AlphaFoldDB" id="A0A7M1LFP2"/>
<feature type="chain" id="PRO_5029782183" evidence="2">
    <location>
        <begin position="18"/>
        <end position="114"/>
    </location>
</feature>
<dbReference type="SUPFAM" id="SSF101756">
    <property type="entry name" value="Hypothetical protein YgiW"/>
    <property type="match status" value="1"/>
</dbReference>
<evidence type="ECO:0000256" key="2">
    <source>
        <dbReference type="SAM" id="SignalP"/>
    </source>
</evidence>
<dbReference type="InterPro" id="IPR036700">
    <property type="entry name" value="BOBF_sf"/>
</dbReference>
<keyword evidence="4" id="KW-1185">Reference proteome</keyword>
<dbReference type="Proteomes" id="UP000594749">
    <property type="component" value="Chromosome"/>
</dbReference>
<dbReference type="EMBL" id="CP063078">
    <property type="protein sequence ID" value="QOQ87368.1"/>
    <property type="molecule type" value="Genomic_DNA"/>
</dbReference>
<gene>
    <name evidence="3" type="ORF">IMC76_00690</name>
</gene>
<proteinExistence type="predicted"/>
<evidence type="ECO:0000313" key="3">
    <source>
        <dbReference type="EMBL" id="QOQ87368.1"/>
    </source>
</evidence>
<protein>
    <submittedName>
        <fullName evidence="3">NirD/YgiW/YdeI family stress tolerance protein</fullName>
    </submittedName>
</protein>
<dbReference type="PANTHER" id="PTHR36571">
    <property type="entry name" value="PROTEIN YGIW"/>
    <property type="match status" value="1"/>
</dbReference>
<keyword evidence="1 2" id="KW-0732">Signal</keyword>
<dbReference type="Gene3D" id="2.40.50.200">
    <property type="entry name" value="Bacterial OB-fold"/>
    <property type="match status" value="1"/>
</dbReference>
<organism evidence="3 4">
    <name type="scientific">Campylobacter corcagiensis</name>
    <dbReference type="NCBI Taxonomy" id="1448857"/>
    <lineage>
        <taxon>Bacteria</taxon>
        <taxon>Pseudomonadati</taxon>
        <taxon>Campylobacterota</taxon>
        <taxon>Epsilonproteobacteria</taxon>
        <taxon>Campylobacterales</taxon>
        <taxon>Campylobacteraceae</taxon>
        <taxon>Campylobacter</taxon>
    </lineage>
</organism>